<evidence type="ECO:0000313" key="2">
    <source>
        <dbReference type="Proteomes" id="UP000053372"/>
    </source>
</evidence>
<dbReference type="EMBL" id="LMTZ01000120">
    <property type="protein sequence ID" value="KST64533.1"/>
    <property type="molecule type" value="Genomic_DNA"/>
</dbReference>
<organism evidence="1 2">
    <name type="scientific">Mastigocoleus testarum BC008</name>
    <dbReference type="NCBI Taxonomy" id="371196"/>
    <lineage>
        <taxon>Bacteria</taxon>
        <taxon>Bacillati</taxon>
        <taxon>Cyanobacteriota</taxon>
        <taxon>Cyanophyceae</taxon>
        <taxon>Nostocales</taxon>
        <taxon>Hapalosiphonaceae</taxon>
        <taxon>Mastigocoleus</taxon>
    </lineage>
</organism>
<dbReference type="Proteomes" id="UP000053372">
    <property type="component" value="Unassembled WGS sequence"/>
</dbReference>
<evidence type="ECO:0000313" key="1">
    <source>
        <dbReference type="EMBL" id="KST64533.1"/>
    </source>
</evidence>
<proteinExistence type="predicted"/>
<sequence>MPVVNTGVIAAITVIVAAIHDSIGYVVADTQDTTDIVNIEDITGLAIQNIIDIVNIRGIVGIADIEYITENS</sequence>
<keyword evidence="2" id="KW-1185">Reference proteome</keyword>
<accession>A0A0V7ZIX7</accession>
<reference evidence="1 2" key="1">
    <citation type="journal article" date="2015" name="Genome Announc.">
        <title>Draft Genome of the Euendolithic (true boring) Cyanobacterium Mastigocoleus testarum strain BC008.</title>
        <authorList>
            <person name="Guida B.S."/>
            <person name="Garcia-Pichel F."/>
        </authorList>
    </citation>
    <scope>NUCLEOTIDE SEQUENCE [LARGE SCALE GENOMIC DNA]</scope>
    <source>
        <strain evidence="1 2">BC008</strain>
    </source>
</reference>
<comment type="caution">
    <text evidence="1">The sequence shown here is derived from an EMBL/GenBank/DDBJ whole genome shotgun (WGS) entry which is preliminary data.</text>
</comment>
<dbReference type="AlphaFoldDB" id="A0A0V7ZIX7"/>
<name>A0A0V7ZIX7_9CYAN</name>
<protein>
    <submittedName>
        <fullName evidence="1">Uncharacterized protein</fullName>
    </submittedName>
</protein>
<gene>
    <name evidence="1" type="ORF">BC008_18065</name>
</gene>